<evidence type="ECO:0000313" key="7">
    <source>
        <dbReference type="EMBL" id="QCI65758.1"/>
    </source>
</evidence>
<name>A0A4D7B5S8_9HYPH</name>
<dbReference type="InterPro" id="IPR003660">
    <property type="entry name" value="HAMP_dom"/>
</dbReference>
<dbReference type="Pfam" id="PF17201">
    <property type="entry name" value="Cache_3-Cache_2"/>
    <property type="match status" value="1"/>
</dbReference>
<protein>
    <submittedName>
        <fullName evidence="7">HAMP domain-containing protein</fullName>
    </submittedName>
</protein>
<dbReference type="InterPro" id="IPR029151">
    <property type="entry name" value="Sensor-like_sf"/>
</dbReference>
<keyword evidence="4" id="KW-1133">Transmembrane helix</keyword>
<feature type="domain" description="HAMP" evidence="6">
    <location>
        <begin position="220"/>
        <end position="273"/>
    </location>
</feature>
<dbReference type="GO" id="GO:0016020">
    <property type="term" value="C:membrane"/>
    <property type="evidence" value="ECO:0007669"/>
    <property type="project" value="InterPro"/>
</dbReference>
<gene>
    <name evidence="7" type="ORF">E8M01_16990</name>
</gene>
<dbReference type="SMART" id="SM00304">
    <property type="entry name" value="HAMP"/>
    <property type="match status" value="1"/>
</dbReference>
<dbReference type="EMBL" id="CP039690">
    <property type="protein sequence ID" value="QCI65758.1"/>
    <property type="molecule type" value="Genomic_DNA"/>
</dbReference>
<evidence type="ECO:0000256" key="2">
    <source>
        <dbReference type="ARBA" id="ARBA00029447"/>
    </source>
</evidence>
<keyword evidence="4" id="KW-0812">Transmembrane</keyword>
<evidence type="ECO:0000259" key="5">
    <source>
        <dbReference type="PROSITE" id="PS50111"/>
    </source>
</evidence>
<feature type="transmembrane region" description="Helical" evidence="4">
    <location>
        <begin position="12"/>
        <end position="34"/>
    </location>
</feature>
<keyword evidence="4" id="KW-0472">Membrane</keyword>
<dbReference type="PANTHER" id="PTHR32089">
    <property type="entry name" value="METHYL-ACCEPTING CHEMOTAXIS PROTEIN MCPB"/>
    <property type="match status" value="1"/>
</dbReference>
<dbReference type="CDD" id="cd06225">
    <property type="entry name" value="HAMP"/>
    <property type="match status" value="1"/>
</dbReference>
<dbReference type="OrthoDB" id="8320983at2"/>
<dbReference type="RefSeq" id="WP_136961204.1">
    <property type="nucleotide sequence ID" value="NZ_CP039690.1"/>
</dbReference>
<dbReference type="SMART" id="SM00283">
    <property type="entry name" value="MA"/>
    <property type="match status" value="1"/>
</dbReference>
<evidence type="ECO:0000256" key="4">
    <source>
        <dbReference type="SAM" id="Phobius"/>
    </source>
</evidence>
<keyword evidence="1 3" id="KW-0807">Transducer</keyword>
<proteinExistence type="inferred from homology"/>
<feature type="domain" description="Methyl-accepting transducer" evidence="5">
    <location>
        <begin position="306"/>
        <end position="549"/>
    </location>
</feature>
<feature type="transmembrane region" description="Helical" evidence="4">
    <location>
        <begin position="197"/>
        <end position="219"/>
    </location>
</feature>
<evidence type="ECO:0000256" key="3">
    <source>
        <dbReference type="PROSITE-ProRule" id="PRU00284"/>
    </source>
</evidence>
<dbReference type="Proteomes" id="UP000298781">
    <property type="component" value="Chromosome"/>
</dbReference>
<feature type="transmembrane region" description="Helical" evidence="4">
    <location>
        <begin position="165"/>
        <end position="185"/>
    </location>
</feature>
<dbReference type="InterPro" id="IPR033462">
    <property type="entry name" value="Cache_3-Cache_2"/>
</dbReference>
<accession>A0A4D7B5S8</accession>
<reference evidence="7 8" key="1">
    <citation type="submission" date="2019-04" db="EMBL/GenBank/DDBJ databases">
        <title>Phreatobacter aquaticus sp. nov.</title>
        <authorList>
            <person name="Choi A."/>
        </authorList>
    </citation>
    <scope>NUCLEOTIDE SEQUENCE [LARGE SCALE GENOMIC DNA]</scope>
    <source>
        <strain evidence="7 8">KCTC 52518</strain>
    </source>
</reference>
<evidence type="ECO:0000313" key="8">
    <source>
        <dbReference type="Proteomes" id="UP000298781"/>
    </source>
</evidence>
<dbReference type="PROSITE" id="PS51257">
    <property type="entry name" value="PROKAR_LIPOPROTEIN"/>
    <property type="match status" value="1"/>
</dbReference>
<dbReference type="Pfam" id="PF00672">
    <property type="entry name" value="HAMP"/>
    <property type="match status" value="1"/>
</dbReference>
<evidence type="ECO:0000256" key="1">
    <source>
        <dbReference type="ARBA" id="ARBA00023224"/>
    </source>
</evidence>
<sequence length="569" mass="58347">MVSRLPVLKIGAKAVAFVTAILLFTACLIVLAGWQLIETRNAERAVADAQTNTRTLAVLFGAAHADARFTIAGERVSEVRIPAMPTFADHAIVDRTVQAVGGVATIFVTDEKGAFIRRTTNLKKENGDRAVGTSLAADHPAQAALRQARAYYGPAVLFGRSFYTAYQPVIGANGSVIGILFIGIATEELHAAALKTLTAMIVSLALVVLVLGLLSAVIVRRAVRPLVAATAALERVAGGDLDSTIPATTRADEIGDLTRALTILRDGARAAREAEALRLAEAQARDARAGRLEAAIMTFEKTMAERIGEAEKAVGDLGSSAGELNAASRAMAAQVGAASGATDEATANMSAVASAAEQLTASIAEIGSQVAASSEVTGRAVKQAGDTSSRVAELDSAARKIGEVVGLITQVAEQTNLLALNATIEAARAGEAGKGFAVVASEVKQLAGQTARATEEISAQVGRMQAATSGTVSAIGTITETIGAMDQITTTIAAAVEEQQLSTREISRAIAEANGHADTARSSIIDVDRAATGTGRSAGQVDEATQRLAGSSASIDGALKAFVAEVRAA</sequence>
<keyword evidence="8" id="KW-1185">Reference proteome</keyword>
<comment type="similarity">
    <text evidence="2">Belongs to the methyl-accepting chemotaxis (MCP) protein family.</text>
</comment>
<dbReference type="PROSITE" id="PS50885">
    <property type="entry name" value="HAMP"/>
    <property type="match status" value="1"/>
</dbReference>
<evidence type="ECO:0000259" key="6">
    <source>
        <dbReference type="PROSITE" id="PS50885"/>
    </source>
</evidence>
<dbReference type="Gene3D" id="6.10.340.10">
    <property type="match status" value="1"/>
</dbReference>
<dbReference type="Gene3D" id="1.10.287.950">
    <property type="entry name" value="Methyl-accepting chemotaxis protein"/>
    <property type="match status" value="1"/>
</dbReference>
<dbReference type="SUPFAM" id="SSF58104">
    <property type="entry name" value="Methyl-accepting chemotaxis protein (MCP) signaling domain"/>
    <property type="match status" value="1"/>
</dbReference>
<dbReference type="GO" id="GO:0007165">
    <property type="term" value="P:signal transduction"/>
    <property type="evidence" value="ECO:0007669"/>
    <property type="project" value="UniProtKB-KW"/>
</dbReference>
<dbReference type="Pfam" id="PF00015">
    <property type="entry name" value="MCPsignal"/>
    <property type="match status" value="1"/>
</dbReference>
<organism evidence="7 8">
    <name type="scientific">Phreatobacter stygius</name>
    <dbReference type="NCBI Taxonomy" id="1940610"/>
    <lineage>
        <taxon>Bacteria</taxon>
        <taxon>Pseudomonadati</taxon>
        <taxon>Pseudomonadota</taxon>
        <taxon>Alphaproteobacteria</taxon>
        <taxon>Hyphomicrobiales</taxon>
        <taxon>Phreatobacteraceae</taxon>
        <taxon>Phreatobacter</taxon>
    </lineage>
</organism>
<dbReference type="KEGG" id="pstg:E8M01_16990"/>
<dbReference type="PROSITE" id="PS50111">
    <property type="entry name" value="CHEMOTAXIS_TRANSDUC_2"/>
    <property type="match status" value="1"/>
</dbReference>
<dbReference type="InterPro" id="IPR004089">
    <property type="entry name" value="MCPsignal_dom"/>
</dbReference>
<dbReference type="PANTHER" id="PTHR32089:SF112">
    <property type="entry name" value="LYSOZYME-LIKE PROTEIN-RELATED"/>
    <property type="match status" value="1"/>
</dbReference>
<dbReference type="SUPFAM" id="SSF103190">
    <property type="entry name" value="Sensory domain-like"/>
    <property type="match status" value="1"/>
</dbReference>
<dbReference type="AlphaFoldDB" id="A0A4D7B5S8"/>